<evidence type="ECO:0000313" key="9">
    <source>
        <dbReference type="EMBL" id="KAK3096537.1"/>
    </source>
</evidence>
<dbReference type="GO" id="GO:0007165">
    <property type="term" value="P:signal transduction"/>
    <property type="evidence" value="ECO:0007669"/>
    <property type="project" value="InterPro"/>
</dbReference>
<dbReference type="InterPro" id="IPR035897">
    <property type="entry name" value="Toll_tir_struct_dom_sf"/>
</dbReference>
<evidence type="ECO:0000256" key="3">
    <source>
        <dbReference type="ARBA" id="ARBA00022692"/>
    </source>
</evidence>
<dbReference type="GO" id="GO:0005886">
    <property type="term" value="C:plasma membrane"/>
    <property type="evidence" value="ECO:0007669"/>
    <property type="project" value="TreeGrafter"/>
</dbReference>
<keyword evidence="5 7" id="KW-1133">Transmembrane helix</keyword>
<dbReference type="Gene3D" id="3.40.50.10140">
    <property type="entry name" value="Toll/interleukin-1 receptor homology (TIR) domain"/>
    <property type="match status" value="1"/>
</dbReference>
<comment type="subcellular location">
    <subcellularLocation>
        <location evidence="1">Membrane</location>
        <topology evidence="1">Single-pass membrane protein</topology>
    </subcellularLocation>
</comment>
<evidence type="ECO:0000256" key="7">
    <source>
        <dbReference type="SAM" id="Phobius"/>
    </source>
</evidence>
<dbReference type="Gene3D" id="3.80.10.10">
    <property type="entry name" value="Ribonuclease Inhibitor"/>
    <property type="match status" value="2"/>
</dbReference>
<dbReference type="InterPro" id="IPR000157">
    <property type="entry name" value="TIR_dom"/>
</dbReference>
<dbReference type="Pfam" id="PF01582">
    <property type="entry name" value="TIR"/>
    <property type="match status" value="1"/>
</dbReference>
<sequence length="470" mass="55825">MSFMEPWPYIPPNLLQFNLSHNKIFTFTNRMNWRYDLSEPYHANTDLRFNQLVHWNDSYFKQYNTEPDADFATDFVTYQMDMRDNPWFCDCNVHYFSKRYQNSFYKHADTKLLEVKCEGPPELKGKAIFNDVGLDELICNLTIDCPNGCLCQDQPENNILKVNCTNTNMTAMPDKLPSNPYNRTELNLDHNSIQVFEMRPYTSSIISLSMERNRLTRMDDGAVREMKELQEMNIENNQLQELPKSIQYSARFEIVDLKRNPFVCSCTMVWMRDWINLAPEDDEDRDVTCRNDDKDVKITDVTESFLNCNYDVEIGLAIGFGILLVIVIIIVIWAKRCPYETKWVLRKLAKRLEEEKPKYRVFVPVRDLLGGGEKADGIIHNMEKSRRVLIILSHKYDDNEWCRFECQRAEILEHNDGRVIFIKYHPEAEKMIETEPWKSRVKGRKVFSPGEKRSERRWFWDKLKYELPVR</sequence>
<feature type="domain" description="TIR" evidence="8">
    <location>
        <begin position="325"/>
        <end position="467"/>
    </location>
</feature>
<dbReference type="Proteomes" id="UP001186944">
    <property type="component" value="Unassembled WGS sequence"/>
</dbReference>
<name>A0AA89BZL4_PINIB</name>
<dbReference type="InterPro" id="IPR000483">
    <property type="entry name" value="Cys-rich_flank_reg_C"/>
</dbReference>
<dbReference type="SMART" id="SM00255">
    <property type="entry name" value="TIR"/>
    <property type="match status" value="1"/>
</dbReference>
<accession>A0AA89BZL4</accession>
<evidence type="ECO:0000259" key="8">
    <source>
        <dbReference type="PROSITE" id="PS50104"/>
    </source>
</evidence>
<dbReference type="EMBL" id="VSWD01000007">
    <property type="protein sequence ID" value="KAK3096537.1"/>
    <property type="molecule type" value="Genomic_DNA"/>
</dbReference>
<evidence type="ECO:0000256" key="6">
    <source>
        <dbReference type="ARBA" id="ARBA00023136"/>
    </source>
</evidence>
<evidence type="ECO:0000256" key="4">
    <source>
        <dbReference type="ARBA" id="ARBA00022729"/>
    </source>
</evidence>
<dbReference type="PANTHER" id="PTHR24365:SF541">
    <property type="entry name" value="PROTEIN TOLL-RELATED"/>
    <property type="match status" value="1"/>
</dbReference>
<keyword evidence="4" id="KW-0732">Signal</keyword>
<keyword evidence="3 7" id="KW-0812">Transmembrane</keyword>
<protein>
    <recommendedName>
        <fullName evidence="8">TIR domain-containing protein</fullName>
    </recommendedName>
</protein>
<dbReference type="SUPFAM" id="SSF52200">
    <property type="entry name" value="Toll/Interleukin receptor TIR domain"/>
    <property type="match status" value="1"/>
</dbReference>
<proteinExistence type="predicted"/>
<keyword evidence="6 7" id="KW-0472">Membrane</keyword>
<keyword evidence="2" id="KW-0433">Leucine-rich repeat</keyword>
<dbReference type="AlphaFoldDB" id="A0AA89BZL4"/>
<evidence type="ECO:0000313" key="10">
    <source>
        <dbReference type="Proteomes" id="UP001186944"/>
    </source>
</evidence>
<evidence type="ECO:0000256" key="5">
    <source>
        <dbReference type="ARBA" id="ARBA00022989"/>
    </source>
</evidence>
<reference evidence="9" key="1">
    <citation type="submission" date="2019-08" db="EMBL/GenBank/DDBJ databases">
        <title>The improved chromosome-level genome for the pearl oyster Pinctada fucata martensii using PacBio sequencing and Hi-C.</title>
        <authorList>
            <person name="Zheng Z."/>
        </authorList>
    </citation>
    <scope>NUCLEOTIDE SEQUENCE</scope>
    <source>
        <strain evidence="9">ZZ-2019</strain>
        <tissue evidence="9">Adductor muscle</tissue>
    </source>
</reference>
<organism evidence="9 10">
    <name type="scientific">Pinctada imbricata</name>
    <name type="common">Atlantic pearl-oyster</name>
    <name type="synonym">Pinctada martensii</name>
    <dbReference type="NCBI Taxonomy" id="66713"/>
    <lineage>
        <taxon>Eukaryota</taxon>
        <taxon>Metazoa</taxon>
        <taxon>Spiralia</taxon>
        <taxon>Lophotrochozoa</taxon>
        <taxon>Mollusca</taxon>
        <taxon>Bivalvia</taxon>
        <taxon>Autobranchia</taxon>
        <taxon>Pteriomorphia</taxon>
        <taxon>Pterioida</taxon>
        <taxon>Pterioidea</taxon>
        <taxon>Pteriidae</taxon>
        <taxon>Pinctada</taxon>
    </lineage>
</organism>
<keyword evidence="10" id="KW-1185">Reference proteome</keyword>
<evidence type="ECO:0000256" key="2">
    <source>
        <dbReference type="ARBA" id="ARBA00022614"/>
    </source>
</evidence>
<feature type="transmembrane region" description="Helical" evidence="7">
    <location>
        <begin position="314"/>
        <end position="334"/>
    </location>
</feature>
<dbReference type="InterPro" id="IPR032675">
    <property type="entry name" value="LRR_dom_sf"/>
</dbReference>
<dbReference type="SUPFAM" id="SSF52058">
    <property type="entry name" value="L domain-like"/>
    <property type="match status" value="1"/>
</dbReference>
<dbReference type="PROSITE" id="PS50104">
    <property type="entry name" value="TIR"/>
    <property type="match status" value="1"/>
</dbReference>
<dbReference type="PRINTS" id="PR01537">
    <property type="entry name" value="INTRLKN1R1F"/>
</dbReference>
<comment type="caution">
    <text evidence="9">The sequence shown here is derived from an EMBL/GenBank/DDBJ whole genome shotgun (WGS) entry which is preliminary data.</text>
</comment>
<gene>
    <name evidence="9" type="ORF">FSP39_001113</name>
</gene>
<evidence type="ECO:0000256" key="1">
    <source>
        <dbReference type="ARBA" id="ARBA00004167"/>
    </source>
</evidence>
<dbReference type="SMART" id="SM00082">
    <property type="entry name" value="LRRCT"/>
    <property type="match status" value="2"/>
</dbReference>
<dbReference type="PANTHER" id="PTHR24365">
    <property type="entry name" value="TOLL-LIKE RECEPTOR"/>
    <property type="match status" value="1"/>
</dbReference>
<dbReference type="GO" id="GO:0038023">
    <property type="term" value="F:signaling receptor activity"/>
    <property type="evidence" value="ECO:0007669"/>
    <property type="project" value="TreeGrafter"/>
</dbReference>